<dbReference type="SUPFAM" id="SSF46955">
    <property type="entry name" value="Putative DNA-binding domain"/>
    <property type="match status" value="1"/>
</dbReference>
<dbReference type="Proteomes" id="UP000023772">
    <property type="component" value="Chromosome"/>
</dbReference>
<keyword evidence="4" id="KW-1185">Reference proteome</keyword>
<proteinExistence type="predicted"/>
<name>X5DNW0_9BACT</name>
<evidence type="ECO:0000313" key="5">
    <source>
        <dbReference type="Proteomes" id="UP000181981"/>
    </source>
</evidence>
<evidence type="ECO:0000313" key="2">
    <source>
        <dbReference type="EMBL" id="AHW62327.1"/>
    </source>
</evidence>
<dbReference type="HOGENOM" id="CLU_2301352_0_0_10"/>
<dbReference type="Gene3D" id="1.10.10.60">
    <property type="entry name" value="Homeodomain-like"/>
    <property type="match status" value="1"/>
</dbReference>
<reference evidence="2 4" key="1">
    <citation type="submission" date="2014-03" db="EMBL/GenBank/DDBJ databases">
        <title>Complete genome sequence of a deeply braunched marine Bacteroidia bacterium Draconibacterium orientale type strain FH5T.</title>
        <authorList>
            <person name="Li X."/>
            <person name="Wang X."/>
            <person name="Xie Z."/>
            <person name="Du Z."/>
            <person name="Chen G."/>
        </authorList>
    </citation>
    <scope>NUCLEOTIDE SEQUENCE [LARGE SCALE GENOMIC DNA]</scope>
    <source>
        <strain evidence="2 4">FH5</strain>
    </source>
</reference>
<evidence type="ECO:0000313" key="4">
    <source>
        <dbReference type="Proteomes" id="UP000023772"/>
    </source>
</evidence>
<dbReference type="RefSeq" id="WP_038562338.1">
    <property type="nucleotide sequence ID" value="NZ_FOHT01000020.1"/>
</dbReference>
<evidence type="ECO:0000259" key="1">
    <source>
        <dbReference type="Pfam" id="PF12728"/>
    </source>
</evidence>
<feature type="domain" description="Helix-turn-helix" evidence="1">
    <location>
        <begin position="33"/>
        <end position="82"/>
    </location>
</feature>
<dbReference type="KEGG" id="dori:FH5T_19775"/>
<accession>X5DNW0</accession>
<protein>
    <submittedName>
        <fullName evidence="3">Helix-turn-helix domain-containing protein</fullName>
    </submittedName>
</protein>
<dbReference type="AlphaFoldDB" id="X5DNW0"/>
<dbReference type="InterPro" id="IPR041657">
    <property type="entry name" value="HTH_17"/>
</dbReference>
<dbReference type="OrthoDB" id="961769at2"/>
<dbReference type="EMBL" id="CP007451">
    <property type="protein sequence ID" value="AHW62327.1"/>
    <property type="molecule type" value="Genomic_DNA"/>
</dbReference>
<dbReference type="InterPro" id="IPR009061">
    <property type="entry name" value="DNA-bd_dom_put_sf"/>
</dbReference>
<sequence length="100" mass="11651">MDLNLEFEKLKAGQDQILRMLTQKNNVKKELKVYSLGELATFFGVTKRTIYNWKDEGRLPLTIVSSKTYMTEDQLQSFLETNEVKPINGQPLLKRSKIKK</sequence>
<gene>
    <name evidence="2" type="ORF">FH5T_19775</name>
    <name evidence="3" type="ORF">SAMN05444285_1202</name>
</gene>
<reference evidence="3 5" key="2">
    <citation type="submission" date="2016-10" db="EMBL/GenBank/DDBJ databases">
        <authorList>
            <person name="de Groot N.N."/>
        </authorList>
    </citation>
    <scope>NUCLEOTIDE SEQUENCE [LARGE SCALE GENOMIC DNA]</scope>
    <source>
        <strain evidence="3 5">DSM 25947</strain>
    </source>
</reference>
<evidence type="ECO:0000313" key="3">
    <source>
        <dbReference type="EMBL" id="SET68759.1"/>
    </source>
</evidence>
<dbReference type="Proteomes" id="UP000181981">
    <property type="component" value="Unassembled WGS sequence"/>
</dbReference>
<dbReference type="EMBL" id="FOHT01000020">
    <property type="protein sequence ID" value="SET68759.1"/>
    <property type="molecule type" value="Genomic_DNA"/>
</dbReference>
<dbReference type="Pfam" id="PF12728">
    <property type="entry name" value="HTH_17"/>
    <property type="match status" value="1"/>
</dbReference>
<dbReference type="STRING" id="1168034.FH5T_19775"/>
<organism evidence="3 5">
    <name type="scientific">Draconibacterium orientale</name>
    <dbReference type="NCBI Taxonomy" id="1168034"/>
    <lineage>
        <taxon>Bacteria</taxon>
        <taxon>Pseudomonadati</taxon>
        <taxon>Bacteroidota</taxon>
        <taxon>Bacteroidia</taxon>
        <taxon>Marinilabiliales</taxon>
        <taxon>Prolixibacteraceae</taxon>
        <taxon>Draconibacterium</taxon>
    </lineage>
</organism>